<organism evidence="1 2">
    <name type="scientific">Dendrolimus kikuchii</name>
    <dbReference type="NCBI Taxonomy" id="765133"/>
    <lineage>
        <taxon>Eukaryota</taxon>
        <taxon>Metazoa</taxon>
        <taxon>Ecdysozoa</taxon>
        <taxon>Arthropoda</taxon>
        <taxon>Hexapoda</taxon>
        <taxon>Insecta</taxon>
        <taxon>Pterygota</taxon>
        <taxon>Neoptera</taxon>
        <taxon>Endopterygota</taxon>
        <taxon>Lepidoptera</taxon>
        <taxon>Glossata</taxon>
        <taxon>Ditrysia</taxon>
        <taxon>Bombycoidea</taxon>
        <taxon>Lasiocampidae</taxon>
        <taxon>Dendrolimus</taxon>
    </lineage>
</organism>
<accession>A0ACC1DC63</accession>
<protein>
    <submittedName>
        <fullName evidence="1">Uncharacterized protein</fullName>
    </submittedName>
</protein>
<keyword evidence="2" id="KW-1185">Reference proteome</keyword>
<reference evidence="1 2" key="1">
    <citation type="journal article" date="2021" name="Front. Genet.">
        <title>Chromosome-Level Genome Assembly Reveals Significant Gene Expansion in the Toll and IMD Signaling Pathways of Dendrolimus kikuchii.</title>
        <authorList>
            <person name="Zhou J."/>
            <person name="Wu P."/>
            <person name="Xiong Z."/>
            <person name="Liu N."/>
            <person name="Zhao N."/>
            <person name="Ji M."/>
            <person name="Qiu Y."/>
            <person name="Yang B."/>
        </authorList>
    </citation>
    <scope>NUCLEOTIDE SEQUENCE [LARGE SCALE GENOMIC DNA]</scope>
    <source>
        <strain evidence="1">Ann1</strain>
    </source>
</reference>
<sequence>MPLRRFKNIMRCLHINDNSLTPEKSNPAYDKLYKLRPLINIINSACQNNARNSSSQSIDESMYMPLKPIKRGYKVWCPCDSASEYLYEFGIYIDKANNGVEEGLGTKVVKKSTEKLLQQGVHNIHFTFDNFF</sequence>
<comment type="caution">
    <text evidence="1">The sequence shown here is derived from an EMBL/GenBank/DDBJ whole genome shotgun (WGS) entry which is preliminary data.</text>
</comment>
<evidence type="ECO:0000313" key="1">
    <source>
        <dbReference type="EMBL" id="KAJ0181314.1"/>
    </source>
</evidence>
<dbReference type="EMBL" id="CM034391">
    <property type="protein sequence ID" value="KAJ0181314.1"/>
    <property type="molecule type" value="Genomic_DNA"/>
</dbReference>
<gene>
    <name evidence="1" type="ORF">K1T71_003399</name>
</gene>
<name>A0ACC1DC63_9NEOP</name>
<proteinExistence type="predicted"/>
<evidence type="ECO:0000313" key="2">
    <source>
        <dbReference type="Proteomes" id="UP000824533"/>
    </source>
</evidence>
<dbReference type="Proteomes" id="UP000824533">
    <property type="component" value="Linkage Group LG05"/>
</dbReference>